<keyword evidence="4" id="KW-0233">DNA recombination</keyword>
<evidence type="ECO:0000256" key="1">
    <source>
        <dbReference type="ARBA" id="ARBA00003416"/>
    </source>
</evidence>
<comment type="function">
    <text evidence="1">Involved in DNA recombination.</text>
</comment>
<accession>A0A212JHT0</accession>
<feature type="transmembrane region" description="Helical" evidence="6">
    <location>
        <begin position="6"/>
        <end position="21"/>
    </location>
</feature>
<name>A0A212JHT0_9BACT</name>
<dbReference type="Pfam" id="PF02646">
    <property type="entry name" value="RmuC"/>
    <property type="match status" value="1"/>
</dbReference>
<dbReference type="EMBL" id="FLUL01000001">
    <property type="protein sequence ID" value="SBV98805.1"/>
    <property type="molecule type" value="Genomic_DNA"/>
</dbReference>
<gene>
    <name evidence="7" type="ORF">KL86DYS2_11514</name>
</gene>
<evidence type="ECO:0000256" key="6">
    <source>
        <dbReference type="SAM" id="Phobius"/>
    </source>
</evidence>
<dbReference type="InterPro" id="IPR003798">
    <property type="entry name" value="DNA_recombination_RmuC"/>
</dbReference>
<organism evidence="7">
    <name type="scientific">uncultured Dysgonomonas sp</name>
    <dbReference type="NCBI Taxonomy" id="206096"/>
    <lineage>
        <taxon>Bacteria</taxon>
        <taxon>Pseudomonadati</taxon>
        <taxon>Bacteroidota</taxon>
        <taxon>Bacteroidia</taxon>
        <taxon>Bacteroidales</taxon>
        <taxon>Dysgonomonadaceae</taxon>
        <taxon>Dysgonomonas</taxon>
        <taxon>environmental samples</taxon>
    </lineage>
</organism>
<keyword evidence="6" id="KW-1133">Transmembrane helix</keyword>
<feature type="coiled-coil region" evidence="5">
    <location>
        <begin position="28"/>
        <end position="87"/>
    </location>
</feature>
<protein>
    <recommendedName>
        <fullName evidence="8">DNA recombination protein RmuC homolog</fullName>
    </recommendedName>
</protein>
<keyword evidence="3 5" id="KW-0175">Coiled coil</keyword>
<dbReference type="GO" id="GO:0006310">
    <property type="term" value="P:DNA recombination"/>
    <property type="evidence" value="ECO:0007669"/>
    <property type="project" value="UniProtKB-KW"/>
</dbReference>
<reference evidence="7" key="1">
    <citation type="submission" date="2016-04" db="EMBL/GenBank/DDBJ databases">
        <authorList>
            <person name="Evans L.H."/>
            <person name="Alamgir A."/>
            <person name="Owens N."/>
            <person name="Weber N.D."/>
            <person name="Virtaneva K."/>
            <person name="Barbian K."/>
            <person name="Babar A."/>
            <person name="Rosenke K."/>
        </authorList>
    </citation>
    <scope>NUCLEOTIDE SEQUENCE</scope>
    <source>
        <strain evidence="7">86-2</strain>
    </source>
</reference>
<evidence type="ECO:0000256" key="4">
    <source>
        <dbReference type="ARBA" id="ARBA00023172"/>
    </source>
</evidence>
<evidence type="ECO:0000256" key="2">
    <source>
        <dbReference type="ARBA" id="ARBA00009840"/>
    </source>
</evidence>
<comment type="similarity">
    <text evidence="2">Belongs to the RmuC family.</text>
</comment>
<evidence type="ECO:0000256" key="3">
    <source>
        <dbReference type="ARBA" id="ARBA00023054"/>
    </source>
</evidence>
<dbReference type="RefSeq" id="WP_296948806.1">
    <property type="nucleotide sequence ID" value="NZ_LT599021.1"/>
</dbReference>
<keyword evidence="6" id="KW-0472">Membrane</keyword>
<evidence type="ECO:0000313" key="7">
    <source>
        <dbReference type="EMBL" id="SBV98805.1"/>
    </source>
</evidence>
<evidence type="ECO:0000256" key="5">
    <source>
        <dbReference type="SAM" id="Coils"/>
    </source>
</evidence>
<proteinExistence type="inferred from homology"/>
<keyword evidence="6" id="KW-0812">Transmembrane</keyword>
<dbReference type="PANTHER" id="PTHR30563:SF0">
    <property type="entry name" value="DNA RECOMBINATION PROTEIN RMUC"/>
    <property type="match status" value="1"/>
</dbReference>
<sequence length="419" mass="48246">MELVYAGVILILAAIVIYLIQRNNKQRESELKEEVVRLTRDKESLQMAQLEHVKEIAENKALLQSKEEQLRIQQEELLNTRTQLNKDFQILATQILEEKTLRFTDVNKANMEAILKPLNEKLVEFKVKVEETYDKESKQRFSLEERIKDLVALNNQISEDANNLTKALKGSNKIQGNWGEMILESILEKSGLKKGEEYFTQEFITDENGTRIQNTQNKYMQPDVTVVYPGGRKIIIDSKVSLSAYIKYVEAEIDAVKISAEKEHITSVRQHIDELSQKAYQDYVESLDFVMMFIPNEPAYILAMQLDSTLWDYAYRKRILLISPTNLVASLKVVADLWKREYQSRNAIEIAKRGAALYDKFAGFVETLQDVGKNIERSQKAYDKALSQLKEGNGNLIRQAEMLKDLGVKAQKELPDSIE</sequence>
<dbReference type="PANTHER" id="PTHR30563">
    <property type="entry name" value="DNA RECOMBINATION PROTEIN RMUC"/>
    <property type="match status" value="1"/>
</dbReference>
<dbReference type="AlphaFoldDB" id="A0A212JHT0"/>
<evidence type="ECO:0008006" key="8">
    <source>
        <dbReference type="Google" id="ProtNLM"/>
    </source>
</evidence>